<organism evidence="9 10">
    <name type="scientific">Hirsutella rhossiliensis</name>
    <dbReference type="NCBI Taxonomy" id="111463"/>
    <lineage>
        <taxon>Eukaryota</taxon>
        <taxon>Fungi</taxon>
        <taxon>Dikarya</taxon>
        <taxon>Ascomycota</taxon>
        <taxon>Pezizomycotina</taxon>
        <taxon>Sordariomycetes</taxon>
        <taxon>Hypocreomycetidae</taxon>
        <taxon>Hypocreales</taxon>
        <taxon>Ophiocordycipitaceae</taxon>
        <taxon>Hirsutella</taxon>
    </lineage>
</organism>
<dbReference type="PANTHER" id="PTHR36206:SF4">
    <property type="entry name" value="HYPOTHETICAL CONSERVED PROTEIN (EUROFUNG)-RELATED"/>
    <property type="match status" value="1"/>
</dbReference>
<gene>
    <name evidence="9" type="ORF">HRG_03055</name>
</gene>
<dbReference type="GO" id="GO:0000981">
    <property type="term" value="F:DNA-binding transcription factor activity, RNA polymerase II-specific"/>
    <property type="evidence" value="ECO:0007669"/>
    <property type="project" value="InterPro"/>
</dbReference>
<feature type="compositionally biased region" description="Basic and acidic residues" evidence="7">
    <location>
        <begin position="620"/>
        <end position="630"/>
    </location>
</feature>
<keyword evidence="6" id="KW-0539">Nucleus</keyword>
<keyword evidence="10" id="KW-1185">Reference proteome</keyword>
<keyword evidence="2" id="KW-0862">Zinc</keyword>
<evidence type="ECO:0000256" key="6">
    <source>
        <dbReference type="ARBA" id="ARBA00023242"/>
    </source>
</evidence>
<dbReference type="SUPFAM" id="SSF57701">
    <property type="entry name" value="Zn2/Cys6 DNA-binding domain"/>
    <property type="match status" value="1"/>
</dbReference>
<keyword evidence="4" id="KW-0238">DNA-binding</keyword>
<dbReference type="GO" id="GO:0003677">
    <property type="term" value="F:DNA binding"/>
    <property type="evidence" value="ECO:0007669"/>
    <property type="project" value="UniProtKB-KW"/>
</dbReference>
<dbReference type="InterPro" id="IPR036864">
    <property type="entry name" value="Zn2-C6_fun-type_DNA-bd_sf"/>
</dbReference>
<dbReference type="AlphaFoldDB" id="A0A9P8N387"/>
<accession>A0A9P8N387</accession>
<keyword evidence="5" id="KW-0804">Transcription</keyword>
<dbReference type="Proteomes" id="UP000824596">
    <property type="component" value="Unassembled WGS sequence"/>
</dbReference>
<feature type="domain" description="Zn(2)-C6 fungal-type" evidence="8">
    <location>
        <begin position="43"/>
        <end position="72"/>
    </location>
</feature>
<evidence type="ECO:0000256" key="5">
    <source>
        <dbReference type="ARBA" id="ARBA00023163"/>
    </source>
</evidence>
<feature type="region of interest" description="Disordered" evidence="7">
    <location>
        <begin position="1"/>
        <end position="44"/>
    </location>
</feature>
<dbReference type="InterPro" id="IPR052360">
    <property type="entry name" value="Transcr_Regulatory_Proteins"/>
</dbReference>
<keyword evidence="1" id="KW-0479">Metal-binding</keyword>
<feature type="compositionally biased region" description="Low complexity" evidence="7">
    <location>
        <begin position="10"/>
        <end position="20"/>
    </location>
</feature>
<evidence type="ECO:0000256" key="3">
    <source>
        <dbReference type="ARBA" id="ARBA00023015"/>
    </source>
</evidence>
<dbReference type="SMART" id="SM00066">
    <property type="entry name" value="GAL4"/>
    <property type="match status" value="1"/>
</dbReference>
<dbReference type="EMBL" id="JAIZPD010000003">
    <property type="protein sequence ID" value="KAH0965039.1"/>
    <property type="molecule type" value="Genomic_DNA"/>
</dbReference>
<dbReference type="CDD" id="cd00067">
    <property type="entry name" value="GAL4"/>
    <property type="match status" value="1"/>
</dbReference>
<dbReference type="PROSITE" id="PS00463">
    <property type="entry name" value="ZN2_CY6_FUNGAL_1"/>
    <property type="match status" value="1"/>
</dbReference>
<evidence type="ECO:0000259" key="8">
    <source>
        <dbReference type="PROSITE" id="PS50048"/>
    </source>
</evidence>
<dbReference type="GeneID" id="68352184"/>
<feature type="region of interest" description="Disordered" evidence="7">
    <location>
        <begin position="618"/>
        <end position="637"/>
    </location>
</feature>
<dbReference type="RefSeq" id="XP_044722552.1">
    <property type="nucleotide sequence ID" value="XM_044861526.1"/>
</dbReference>
<sequence>MSAEHGHTLAASSTSAAEASQHQPSIALPAKRGRRSNPKVKTGCSNCKQRRIKCDEKRPACTQCVRSNRSCTGYPPPSRSSGPVVEIRIAPKPVIALRPQPAPDAPVAVLRKPTVLPPRRPSLAIYQPSNSLSMNHAEALYFELFRLQTASEPSGYFNGSFWCQRVLQECHSEVAIRHAIVALGALYKTLEQSSRVGLPASSAPALTQKESIKSHWQVAIKQYSEACNAMLLLHEDNLHHHRTRLMATILLAYFDAFIGDHKQALGQFRTGLSLLQRLHDSHPHHRSPSTPGYIEEDLVVIFTRFALQSKSYAVAFNTAQANATELAPQGQRAEGMPASETIPPASLPPDAPLPHRFGSIMEARQASDKLCEKLLLIIEQILITKNNQGNILPPSWKQLSLTYKHQMDAWSEAFGPIFRSRLDPGVGHLEKLSISALKLFQINRNLLFLTMFCDTEMEFDAFLPHFKATVSLGWEVVAAEERRAATQRCPNPSMCQHHGSLSKSAFQAGKVPARHFKASFSADLGIVPPLFVVVTKCREPRTRRQAIQLLRSGSRREGIWDSELVAKVGEWIMQWEEFNDQVPPGTIPTRPIPEERRVILKAVEFDLRARFADVHVGTRARHDGSPDSRSRKTRLTW</sequence>
<evidence type="ECO:0000256" key="4">
    <source>
        <dbReference type="ARBA" id="ARBA00023125"/>
    </source>
</evidence>
<evidence type="ECO:0000256" key="1">
    <source>
        <dbReference type="ARBA" id="ARBA00022723"/>
    </source>
</evidence>
<evidence type="ECO:0000313" key="9">
    <source>
        <dbReference type="EMBL" id="KAH0965039.1"/>
    </source>
</evidence>
<dbReference type="PANTHER" id="PTHR36206">
    <property type="entry name" value="ASPERCRYPTIN BIOSYNTHESIS CLUSTER-SPECIFIC TRANSCRIPTION REGULATOR ATNN-RELATED"/>
    <property type="match status" value="1"/>
</dbReference>
<dbReference type="InterPro" id="IPR001138">
    <property type="entry name" value="Zn2Cys6_DnaBD"/>
</dbReference>
<evidence type="ECO:0000256" key="2">
    <source>
        <dbReference type="ARBA" id="ARBA00022833"/>
    </source>
</evidence>
<dbReference type="GO" id="GO:0008270">
    <property type="term" value="F:zinc ion binding"/>
    <property type="evidence" value="ECO:0007669"/>
    <property type="project" value="InterPro"/>
</dbReference>
<protein>
    <submittedName>
        <fullName evidence="9">Fungal zn(2)-Cys(6) binuclear cluster domain-containing protein</fullName>
    </submittedName>
</protein>
<evidence type="ECO:0000313" key="10">
    <source>
        <dbReference type="Proteomes" id="UP000824596"/>
    </source>
</evidence>
<evidence type="ECO:0000256" key="7">
    <source>
        <dbReference type="SAM" id="MobiDB-lite"/>
    </source>
</evidence>
<comment type="caution">
    <text evidence="9">The sequence shown here is derived from an EMBL/GenBank/DDBJ whole genome shotgun (WGS) entry which is preliminary data.</text>
</comment>
<dbReference type="Pfam" id="PF00172">
    <property type="entry name" value="Zn_clus"/>
    <property type="match status" value="1"/>
</dbReference>
<dbReference type="PROSITE" id="PS50048">
    <property type="entry name" value="ZN2_CY6_FUNGAL_2"/>
    <property type="match status" value="1"/>
</dbReference>
<dbReference type="Gene3D" id="4.10.240.10">
    <property type="entry name" value="Zn(2)-C6 fungal-type DNA-binding domain"/>
    <property type="match status" value="1"/>
</dbReference>
<name>A0A9P8N387_9HYPO</name>
<dbReference type="OrthoDB" id="39175at2759"/>
<keyword evidence="3" id="KW-0805">Transcription regulation</keyword>
<reference evidence="9" key="1">
    <citation type="submission" date="2021-09" db="EMBL/GenBank/DDBJ databases">
        <title>A high-quality genome of the endoparasitic fungus Hirsutella rhossiliensis with a comparison of Hirsutella genomes reveals transposable elements contributing to genome size variation.</title>
        <authorList>
            <person name="Lin R."/>
            <person name="Jiao Y."/>
            <person name="Sun X."/>
            <person name="Ling J."/>
            <person name="Xie B."/>
            <person name="Cheng X."/>
        </authorList>
    </citation>
    <scope>NUCLEOTIDE SEQUENCE</scope>
    <source>
        <strain evidence="9">HR02</strain>
    </source>
</reference>
<proteinExistence type="predicted"/>